<protein>
    <recommendedName>
        <fullName evidence="6">G-protein coupled receptors family 1 profile domain-containing protein</fullName>
    </recommendedName>
</protein>
<gene>
    <name evidence="7" type="ORF">PMAYCL1PPCAC_16528</name>
</gene>
<dbReference type="EMBL" id="BTRK01000004">
    <property type="protein sequence ID" value="GMR46333.1"/>
    <property type="molecule type" value="Genomic_DNA"/>
</dbReference>
<dbReference type="InterPro" id="IPR017452">
    <property type="entry name" value="GPCR_Rhodpsn_7TM"/>
</dbReference>
<name>A0AAN5HZC3_9BILA</name>
<keyword evidence="3 5" id="KW-1133">Transmembrane helix</keyword>
<accession>A0AAN5HZC3</accession>
<evidence type="ECO:0000313" key="8">
    <source>
        <dbReference type="Proteomes" id="UP001328107"/>
    </source>
</evidence>
<dbReference type="SUPFAM" id="SSF81321">
    <property type="entry name" value="Family A G protein-coupled receptor-like"/>
    <property type="match status" value="1"/>
</dbReference>
<dbReference type="PANTHER" id="PTHR22718">
    <property type="entry name" value="SERPENTINE RECEPTOR, CLASS X"/>
    <property type="match status" value="1"/>
</dbReference>
<comment type="subcellular location">
    <subcellularLocation>
        <location evidence="1">Membrane</location>
    </subcellularLocation>
</comment>
<comment type="caution">
    <text evidence="7">The sequence shown here is derived from an EMBL/GenBank/DDBJ whole genome shotgun (WGS) entry which is preliminary data.</text>
</comment>
<dbReference type="AlphaFoldDB" id="A0AAN5HZC3"/>
<dbReference type="CDD" id="cd00637">
    <property type="entry name" value="7tm_classA_rhodopsin-like"/>
    <property type="match status" value="1"/>
</dbReference>
<feature type="non-terminal residue" evidence="7">
    <location>
        <position position="1"/>
    </location>
</feature>
<sequence>FAIRSFFQLAMNTMVLLAIYKGGMLVSKASPVYILSSQTMAVDTLFILIHLFYHVPRVVLQEDLFPAFVDYFVDTALMYCWFHNSLSHILVALNRLVVIVFRRVDVFTWRRTILLSVVHHMLALGLSITTEFLVPCCRLSFSWELYSYSYVGDITQFNYADKITVLVDIPSSLTSMVAYTVIIHAMRNSRNASVQLDTDKKRRNQEYKYAIQFAIMATVYTAAWILFREMPGVIGKTSNLYVYGIITLLVLINIMANATVYLTNNREIKNSIRVMLGGSSKVRMLQDVS</sequence>
<dbReference type="GO" id="GO:0016020">
    <property type="term" value="C:membrane"/>
    <property type="evidence" value="ECO:0007669"/>
    <property type="project" value="UniProtKB-SubCell"/>
</dbReference>
<dbReference type="InterPro" id="IPR019430">
    <property type="entry name" value="7TM_GPCR_serpentine_rcpt_Srx"/>
</dbReference>
<dbReference type="PANTHER" id="PTHR22718:SF11">
    <property type="entry name" value="7TM GPCR SERPENTINE RECEPTOR CLASS X (SRX) DOMAIN-CONTAINING PROTEIN"/>
    <property type="match status" value="1"/>
</dbReference>
<evidence type="ECO:0000259" key="6">
    <source>
        <dbReference type="PROSITE" id="PS50262"/>
    </source>
</evidence>
<feature type="transmembrane region" description="Helical" evidence="5">
    <location>
        <begin position="6"/>
        <end position="26"/>
    </location>
</feature>
<feature type="transmembrane region" description="Helical" evidence="5">
    <location>
        <begin position="163"/>
        <end position="186"/>
    </location>
</feature>
<proteinExistence type="predicted"/>
<dbReference type="Pfam" id="PF10328">
    <property type="entry name" value="7TM_GPCR_Srx"/>
    <property type="match status" value="1"/>
</dbReference>
<dbReference type="Gene3D" id="1.20.1070.10">
    <property type="entry name" value="Rhodopsin 7-helix transmembrane proteins"/>
    <property type="match status" value="1"/>
</dbReference>
<evidence type="ECO:0000313" key="7">
    <source>
        <dbReference type="EMBL" id="GMR46333.1"/>
    </source>
</evidence>
<evidence type="ECO:0000256" key="5">
    <source>
        <dbReference type="SAM" id="Phobius"/>
    </source>
</evidence>
<reference evidence="8" key="1">
    <citation type="submission" date="2022-10" db="EMBL/GenBank/DDBJ databases">
        <title>Genome assembly of Pristionchus species.</title>
        <authorList>
            <person name="Yoshida K."/>
            <person name="Sommer R.J."/>
        </authorList>
    </citation>
    <scope>NUCLEOTIDE SEQUENCE [LARGE SCALE GENOMIC DNA]</scope>
    <source>
        <strain evidence="8">RS5460</strain>
    </source>
</reference>
<evidence type="ECO:0000256" key="1">
    <source>
        <dbReference type="ARBA" id="ARBA00004370"/>
    </source>
</evidence>
<feature type="transmembrane region" description="Helical" evidence="5">
    <location>
        <begin position="122"/>
        <end position="143"/>
    </location>
</feature>
<feature type="transmembrane region" description="Helical" evidence="5">
    <location>
        <begin position="76"/>
        <end position="101"/>
    </location>
</feature>
<keyword evidence="2 5" id="KW-0812">Transmembrane</keyword>
<evidence type="ECO:0000256" key="3">
    <source>
        <dbReference type="ARBA" id="ARBA00022989"/>
    </source>
</evidence>
<evidence type="ECO:0000256" key="2">
    <source>
        <dbReference type="ARBA" id="ARBA00022692"/>
    </source>
</evidence>
<evidence type="ECO:0000256" key="4">
    <source>
        <dbReference type="ARBA" id="ARBA00023136"/>
    </source>
</evidence>
<feature type="non-terminal residue" evidence="7">
    <location>
        <position position="289"/>
    </location>
</feature>
<dbReference type="PROSITE" id="PS50262">
    <property type="entry name" value="G_PROTEIN_RECEP_F1_2"/>
    <property type="match status" value="1"/>
</dbReference>
<organism evidence="7 8">
    <name type="scientific">Pristionchus mayeri</name>
    <dbReference type="NCBI Taxonomy" id="1317129"/>
    <lineage>
        <taxon>Eukaryota</taxon>
        <taxon>Metazoa</taxon>
        <taxon>Ecdysozoa</taxon>
        <taxon>Nematoda</taxon>
        <taxon>Chromadorea</taxon>
        <taxon>Rhabditida</taxon>
        <taxon>Rhabditina</taxon>
        <taxon>Diplogasteromorpha</taxon>
        <taxon>Diplogasteroidea</taxon>
        <taxon>Neodiplogasteridae</taxon>
        <taxon>Pristionchus</taxon>
    </lineage>
</organism>
<dbReference type="Proteomes" id="UP001328107">
    <property type="component" value="Unassembled WGS sequence"/>
</dbReference>
<keyword evidence="4 5" id="KW-0472">Membrane</keyword>
<feature type="transmembrane region" description="Helical" evidence="5">
    <location>
        <begin position="240"/>
        <end position="263"/>
    </location>
</feature>
<feature type="domain" description="G-protein coupled receptors family 1 profile" evidence="6">
    <location>
        <begin position="11"/>
        <end position="261"/>
    </location>
</feature>
<keyword evidence="8" id="KW-1185">Reference proteome</keyword>
<feature type="transmembrane region" description="Helical" evidence="5">
    <location>
        <begin position="207"/>
        <end position="228"/>
    </location>
</feature>